<dbReference type="PANTHER" id="PTHR36978">
    <property type="entry name" value="P-LOOP CONTAINING NUCLEOTIDE TRIPHOSPHATE HYDROLASE"/>
    <property type="match status" value="1"/>
</dbReference>
<protein>
    <recommendedName>
        <fullName evidence="3">Sulfotransferase domain-containing protein</fullName>
    </recommendedName>
</protein>
<dbReference type="EMBL" id="BDSP01000076">
    <property type="protein sequence ID" value="GAX14192.1"/>
    <property type="molecule type" value="Genomic_DNA"/>
</dbReference>
<accession>A0A1Z5JK13</accession>
<dbReference type="OrthoDB" id="47942at2759"/>
<organism evidence="1 2">
    <name type="scientific">Fistulifera solaris</name>
    <name type="common">Oleaginous diatom</name>
    <dbReference type="NCBI Taxonomy" id="1519565"/>
    <lineage>
        <taxon>Eukaryota</taxon>
        <taxon>Sar</taxon>
        <taxon>Stramenopiles</taxon>
        <taxon>Ochrophyta</taxon>
        <taxon>Bacillariophyta</taxon>
        <taxon>Bacillariophyceae</taxon>
        <taxon>Bacillariophycidae</taxon>
        <taxon>Naviculales</taxon>
        <taxon>Naviculaceae</taxon>
        <taxon>Fistulifera</taxon>
    </lineage>
</organism>
<keyword evidence="2" id="KW-1185">Reference proteome</keyword>
<evidence type="ECO:0008006" key="3">
    <source>
        <dbReference type="Google" id="ProtNLM"/>
    </source>
</evidence>
<name>A0A1Z5JK13_FISSO</name>
<dbReference type="Pfam" id="PF17784">
    <property type="entry name" value="Sulfotransfer_4"/>
    <property type="match status" value="1"/>
</dbReference>
<comment type="caution">
    <text evidence="1">The sequence shown here is derived from an EMBL/GenBank/DDBJ whole genome shotgun (WGS) entry which is preliminary data.</text>
</comment>
<dbReference type="Proteomes" id="UP000198406">
    <property type="component" value="Unassembled WGS sequence"/>
</dbReference>
<sequence length="340" mass="38782">MVIGLVTLSSASMMILSRTHSSRQMQLQYSIPDQPDSLHDLRENTKFFRDANSQESFVAVMSPSERSIKSPSQQRISQKVSVRESIANFEKDTFLKRRTLLNGRTRKKATSLPTFPAPIKLPFPIFVASLFKSGTTTINAYFQCGGQRSVHWETDEGERTGKCLYENVRDGEDPFAGCGDYDIWTDNSFIRAPSLCWDPSVTSLDAIYQAYPNATILLAVRDSLAWTRSVIRWGKLFERLRTCRNLWPNQPQKILLDVEDIQDFYKWQIQHVRDFAAAHPSMTFLEVSLEDNATASILEEKIGIPASCWGKHNENDKQRLTKDKLEALVKLPQPIEELNS</sequence>
<reference evidence="1 2" key="1">
    <citation type="journal article" date="2015" name="Plant Cell">
        <title>Oil accumulation by the oleaginous diatom Fistulifera solaris as revealed by the genome and transcriptome.</title>
        <authorList>
            <person name="Tanaka T."/>
            <person name="Maeda Y."/>
            <person name="Veluchamy A."/>
            <person name="Tanaka M."/>
            <person name="Abida H."/>
            <person name="Marechal E."/>
            <person name="Bowler C."/>
            <person name="Muto M."/>
            <person name="Sunaga Y."/>
            <person name="Tanaka M."/>
            <person name="Yoshino T."/>
            <person name="Taniguchi T."/>
            <person name="Fukuda Y."/>
            <person name="Nemoto M."/>
            <person name="Matsumoto M."/>
            <person name="Wong P.S."/>
            <person name="Aburatani S."/>
            <person name="Fujibuchi W."/>
        </authorList>
    </citation>
    <scope>NUCLEOTIDE SEQUENCE [LARGE SCALE GENOMIC DNA]</scope>
    <source>
        <strain evidence="1 2">JPCC DA0580</strain>
    </source>
</reference>
<evidence type="ECO:0000313" key="2">
    <source>
        <dbReference type="Proteomes" id="UP000198406"/>
    </source>
</evidence>
<dbReference type="InParanoid" id="A0A1Z5JK13"/>
<dbReference type="InterPro" id="IPR040632">
    <property type="entry name" value="Sulfotransfer_4"/>
</dbReference>
<gene>
    <name evidence="1" type="ORF">FisN_20Hh185</name>
</gene>
<dbReference type="AlphaFoldDB" id="A0A1Z5JK13"/>
<dbReference type="InterPro" id="IPR027417">
    <property type="entry name" value="P-loop_NTPase"/>
</dbReference>
<dbReference type="Gene3D" id="3.40.50.300">
    <property type="entry name" value="P-loop containing nucleotide triphosphate hydrolases"/>
    <property type="match status" value="1"/>
</dbReference>
<proteinExistence type="predicted"/>
<evidence type="ECO:0000313" key="1">
    <source>
        <dbReference type="EMBL" id="GAX14192.1"/>
    </source>
</evidence>
<dbReference type="PANTHER" id="PTHR36978:SF4">
    <property type="entry name" value="P-LOOP CONTAINING NUCLEOSIDE TRIPHOSPHATE HYDROLASE PROTEIN"/>
    <property type="match status" value="1"/>
</dbReference>
<dbReference type="SUPFAM" id="SSF52540">
    <property type="entry name" value="P-loop containing nucleoside triphosphate hydrolases"/>
    <property type="match status" value="1"/>
</dbReference>